<dbReference type="GO" id="GO:0003677">
    <property type="term" value="F:DNA binding"/>
    <property type="evidence" value="ECO:0007669"/>
    <property type="project" value="InterPro"/>
</dbReference>
<proteinExistence type="predicted"/>
<dbReference type="Gene3D" id="3.40.50.150">
    <property type="entry name" value="Vaccinia Virus protein VP39"/>
    <property type="match status" value="1"/>
</dbReference>
<dbReference type="GO" id="GO:0008170">
    <property type="term" value="F:N-methyltransferase activity"/>
    <property type="evidence" value="ECO:0007669"/>
    <property type="project" value="InterPro"/>
</dbReference>
<name>A0A6C0JT03_9ZZZZ</name>
<organism evidence="2">
    <name type="scientific">viral metagenome</name>
    <dbReference type="NCBI Taxonomy" id="1070528"/>
    <lineage>
        <taxon>unclassified sequences</taxon>
        <taxon>metagenomes</taxon>
        <taxon>organismal metagenomes</taxon>
    </lineage>
</organism>
<dbReference type="AlphaFoldDB" id="A0A6C0JT03"/>
<evidence type="ECO:0000313" key="2">
    <source>
        <dbReference type="EMBL" id="QHU07567.1"/>
    </source>
</evidence>
<accession>A0A6C0JT03</accession>
<protein>
    <recommendedName>
        <fullName evidence="1">DNA methylase adenine-specific domain-containing protein</fullName>
    </recommendedName>
</protein>
<dbReference type="SUPFAM" id="SSF53335">
    <property type="entry name" value="S-adenosyl-L-methionine-dependent methyltransferases"/>
    <property type="match status" value="1"/>
</dbReference>
<dbReference type="Pfam" id="PF02384">
    <property type="entry name" value="N6_Mtase"/>
    <property type="match status" value="1"/>
</dbReference>
<dbReference type="EMBL" id="MN740684">
    <property type="protein sequence ID" value="QHU07567.1"/>
    <property type="molecule type" value="Genomic_DNA"/>
</dbReference>
<feature type="domain" description="DNA methylase adenine-specific" evidence="1">
    <location>
        <begin position="51"/>
        <end position="189"/>
    </location>
</feature>
<reference evidence="2" key="1">
    <citation type="journal article" date="2020" name="Nature">
        <title>Giant virus diversity and host interactions through global metagenomics.</title>
        <authorList>
            <person name="Schulz F."/>
            <person name="Roux S."/>
            <person name="Paez-Espino D."/>
            <person name="Jungbluth S."/>
            <person name="Walsh D.A."/>
            <person name="Denef V.J."/>
            <person name="McMahon K.D."/>
            <person name="Konstantinidis K.T."/>
            <person name="Eloe-Fadrosh E.A."/>
            <person name="Kyrpides N.C."/>
            <person name="Woyke T."/>
        </authorList>
    </citation>
    <scope>NUCLEOTIDE SEQUENCE</scope>
    <source>
        <strain evidence="2">GVMAG-S-1040241-154</strain>
    </source>
</reference>
<dbReference type="InterPro" id="IPR029063">
    <property type="entry name" value="SAM-dependent_MTases_sf"/>
</dbReference>
<dbReference type="InterPro" id="IPR003356">
    <property type="entry name" value="DNA_methylase_A-5"/>
</dbReference>
<evidence type="ECO:0000259" key="1">
    <source>
        <dbReference type="Pfam" id="PF02384"/>
    </source>
</evidence>
<sequence length="339" mass="39865">MSKNELGQFYTTNYEYILTNMFIPENIKTIIEPFAGKGNLLDFIDNKEIYNIELYDIDPKCENTIKKDTLKYPPSYKDKFVLTNPPYLARNKSKNKELYDTYNTNDLYKCFIINLINDECLGGIIIIPLNFISSVRKSDIKLRKNFIDKYSIKIINIFEEQVFDDTTYTICALYFTKKEINNLTTINIYPNFKTFSLEFTNYNNYTIGGEIYNLPINKEYVISRATKKNKNNITNILLKCIDDNENSKLGFKLVEDEKLFIDNTPNLSARSYATLCINKKLTLDKQKILVEKMNNYINNLREKNNSLFLTNYRESNTISRKRISFDLAFNICNYILNSY</sequence>